<dbReference type="EMBL" id="GGEC01081090">
    <property type="protein sequence ID" value="MBX61574.1"/>
    <property type="molecule type" value="Transcribed_RNA"/>
</dbReference>
<sequence>MLPGSKERL</sequence>
<name>A0A2P2Q3Q2_RHIMU</name>
<organism evidence="1">
    <name type="scientific">Rhizophora mucronata</name>
    <name type="common">Asiatic mangrove</name>
    <dbReference type="NCBI Taxonomy" id="61149"/>
    <lineage>
        <taxon>Eukaryota</taxon>
        <taxon>Viridiplantae</taxon>
        <taxon>Streptophyta</taxon>
        <taxon>Embryophyta</taxon>
        <taxon>Tracheophyta</taxon>
        <taxon>Spermatophyta</taxon>
        <taxon>Magnoliopsida</taxon>
        <taxon>eudicotyledons</taxon>
        <taxon>Gunneridae</taxon>
        <taxon>Pentapetalae</taxon>
        <taxon>rosids</taxon>
        <taxon>fabids</taxon>
        <taxon>Malpighiales</taxon>
        <taxon>Rhizophoraceae</taxon>
        <taxon>Rhizophora</taxon>
    </lineage>
</organism>
<protein>
    <submittedName>
        <fullName evidence="1">Uncharacterized protein MANES_01G248400</fullName>
    </submittedName>
</protein>
<proteinExistence type="predicted"/>
<reference evidence="1" key="1">
    <citation type="submission" date="2018-02" db="EMBL/GenBank/DDBJ databases">
        <title>Rhizophora mucronata_Transcriptome.</title>
        <authorList>
            <person name="Meera S.P."/>
            <person name="Sreeshan A."/>
            <person name="Augustine A."/>
        </authorList>
    </citation>
    <scope>NUCLEOTIDE SEQUENCE</scope>
    <source>
        <tissue evidence="1">Leaf</tissue>
    </source>
</reference>
<accession>A0A2P2Q3Q2</accession>
<evidence type="ECO:0000313" key="1">
    <source>
        <dbReference type="EMBL" id="MBX61574.1"/>
    </source>
</evidence>